<dbReference type="Pfam" id="PF00076">
    <property type="entry name" value="RRM_1"/>
    <property type="match status" value="1"/>
</dbReference>
<feature type="compositionally biased region" description="Low complexity" evidence="3">
    <location>
        <begin position="55"/>
        <end position="69"/>
    </location>
</feature>
<dbReference type="PROSITE" id="PS50102">
    <property type="entry name" value="RRM"/>
    <property type="match status" value="1"/>
</dbReference>
<dbReference type="SMART" id="SM00360">
    <property type="entry name" value="RRM"/>
    <property type="match status" value="1"/>
</dbReference>
<evidence type="ECO:0000256" key="3">
    <source>
        <dbReference type="SAM" id="MobiDB-lite"/>
    </source>
</evidence>
<dbReference type="InterPro" id="IPR051229">
    <property type="entry name" value="ALYREF_mRNA_export"/>
</dbReference>
<evidence type="ECO:0000313" key="6">
    <source>
        <dbReference type="Proteomes" id="UP001367676"/>
    </source>
</evidence>
<dbReference type="AlphaFoldDB" id="A0AAN9TVK8"/>
<dbReference type="SUPFAM" id="SSF54928">
    <property type="entry name" value="RNA-binding domain, RBD"/>
    <property type="match status" value="1"/>
</dbReference>
<dbReference type="Pfam" id="PF13865">
    <property type="entry name" value="FoP_duplication"/>
    <property type="match status" value="1"/>
</dbReference>
<organism evidence="5 6">
    <name type="scientific">Parthenolecanium corni</name>
    <dbReference type="NCBI Taxonomy" id="536013"/>
    <lineage>
        <taxon>Eukaryota</taxon>
        <taxon>Metazoa</taxon>
        <taxon>Ecdysozoa</taxon>
        <taxon>Arthropoda</taxon>
        <taxon>Hexapoda</taxon>
        <taxon>Insecta</taxon>
        <taxon>Pterygota</taxon>
        <taxon>Neoptera</taxon>
        <taxon>Paraneoptera</taxon>
        <taxon>Hemiptera</taxon>
        <taxon>Sternorrhyncha</taxon>
        <taxon>Coccoidea</taxon>
        <taxon>Coccidae</taxon>
        <taxon>Parthenolecanium</taxon>
    </lineage>
</organism>
<name>A0AAN9TVK8_9HEMI</name>
<sequence>MTTDINMSLDDIIKKNKSVKSFNPRRISGQRSNNQQPGRRNNLRTGGGGKAFSGPRFRSNSANPSRSAARFSPYKRVSITNPTGDIDGNWSHDLYEDGFIGKRIDYDAVGTKVKVANLDYGVTDSDLEELFMDMGPLLSCEIIYDKSGRSTGEGSVIFEDRTDAIRAIQQYSGVPLDGRPMKITITSTAPPRLIESRRLGNFRNKNPGGGGGGGGGGRRRLTNRNGNFGNRNRRNPNLSAEQLDAELDEMRAKTS</sequence>
<dbReference type="Proteomes" id="UP001367676">
    <property type="component" value="Unassembled WGS sequence"/>
</dbReference>
<keyword evidence="6" id="KW-1185">Reference proteome</keyword>
<dbReference type="EMBL" id="JBBCAQ010000027">
    <property type="protein sequence ID" value="KAK7586268.1"/>
    <property type="molecule type" value="Genomic_DNA"/>
</dbReference>
<evidence type="ECO:0000256" key="2">
    <source>
        <dbReference type="PROSITE-ProRule" id="PRU00176"/>
    </source>
</evidence>
<dbReference type="PANTHER" id="PTHR19965:SF82">
    <property type="entry name" value="THO COMPLEX SUBUNIT 4"/>
    <property type="match status" value="1"/>
</dbReference>
<feature type="region of interest" description="Disordered" evidence="3">
    <location>
        <begin position="197"/>
        <end position="255"/>
    </location>
</feature>
<feature type="compositionally biased region" description="Low complexity" evidence="3">
    <location>
        <begin position="223"/>
        <end position="238"/>
    </location>
</feature>
<dbReference type="PANTHER" id="PTHR19965">
    <property type="entry name" value="RNA AND EXPORT FACTOR BINDING PROTEIN"/>
    <property type="match status" value="1"/>
</dbReference>
<reference evidence="5 6" key="1">
    <citation type="submission" date="2024-03" db="EMBL/GenBank/DDBJ databases">
        <title>Adaptation during the transition from Ophiocordyceps entomopathogen to insect associate is accompanied by gene loss and intensified selection.</title>
        <authorList>
            <person name="Ward C.M."/>
            <person name="Onetto C.A."/>
            <person name="Borneman A.R."/>
        </authorList>
    </citation>
    <scope>NUCLEOTIDE SEQUENCE [LARGE SCALE GENOMIC DNA]</scope>
    <source>
        <strain evidence="5">AWRI1</strain>
        <tissue evidence="5">Single Adult Female</tissue>
    </source>
</reference>
<comment type="caution">
    <text evidence="5">The sequence shown here is derived from an EMBL/GenBank/DDBJ whole genome shotgun (WGS) entry which is preliminary data.</text>
</comment>
<dbReference type="InterPro" id="IPR035979">
    <property type="entry name" value="RBD_domain_sf"/>
</dbReference>
<evidence type="ECO:0000256" key="1">
    <source>
        <dbReference type="ARBA" id="ARBA00022884"/>
    </source>
</evidence>
<keyword evidence="1 2" id="KW-0694">RNA-binding</keyword>
<dbReference type="GO" id="GO:0006406">
    <property type="term" value="P:mRNA export from nucleus"/>
    <property type="evidence" value="ECO:0007669"/>
    <property type="project" value="TreeGrafter"/>
</dbReference>
<feature type="region of interest" description="Disordered" evidence="3">
    <location>
        <begin position="16"/>
        <end position="69"/>
    </location>
</feature>
<dbReference type="GO" id="GO:0005634">
    <property type="term" value="C:nucleus"/>
    <property type="evidence" value="ECO:0007669"/>
    <property type="project" value="TreeGrafter"/>
</dbReference>
<feature type="domain" description="RRM" evidence="4">
    <location>
        <begin position="111"/>
        <end position="188"/>
    </location>
</feature>
<feature type="compositionally biased region" description="Gly residues" evidence="3">
    <location>
        <begin position="207"/>
        <end position="216"/>
    </location>
</feature>
<dbReference type="InterPro" id="IPR025715">
    <property type="entry name" value="FoP_C"/>
</dbReference>
<evidence type="ECO:0000313" key="5">
    <source>
        <dbReference type="EMBL" id="KAK7586268.1"/>
    </source>
</evidence>
<protein>
    <recommendedName>
        <fullName evidence="4">RRM domain-containing protein</fullName>
    </recommendedName>
</protein>
<dbReference type="GO" id="GO:0003729">
    <property type="term" value="F:mRNA binding"/>
    <property type="evidence" value="ECO:0007669"/>
    <property type="project" value="TreeGrafter"/>
</dbReference>
<dbReference type="Gene3D" id="3.30.70.330">
    <property type="match status" value="1"/>
</dbReference>
<dbReference type="SMART" id="SM01218">
    <property type="entry name" value="FoP_duplication"/>
    <property type="match status" value="1"/>
</dbReference>
<evidence type="ECO:0000259" key="4">
    <source>
        <dbReference type="PROSITE" id="PS50102"/>
    </source>
</evidence>
<proteinExistence type="predicted"/>
<accession>A0AAN9TVK8</accession>
<dbReference type="InterPro" id="IPR000504">
    <property type="entry name" value="RRM_dom"/>
</dbReference>
<gene>
    <name evidence="5" type="ORF">V9T40_004144</name>
</gene>
<dbReference type="InterPro" id="IPR012677">
    <property type="entry name" value="Nucleotide-bd_a/b_plait_sf"/>
</dbReference>